<keyword evidence="2" id="KW-1185">Reference proteome</keyword>
<comment type="caution">
    <text evidence="1">The sequence shown here is derived from an EMBL/GenBank/DDBJ whole genome shotgun (WGS) entry which is preliminary data.</text>
</comment>
<dbReference type="EMBL" id="RAWI01000006">
    <property type="protein sequence ID" value="RKI17012.1"/>
    <property type="molecule type" value="Genomic_DNA"/>
</dbReference>
<accession>A0ABX9QRG8</accession>
<name>A0ABX9QRG8_9BACT</name>
<dbReference type="Proteomes" id="UP000278907">
    <property type="component" value="Unassembled WGS sequence"/>
</dbReference>
<gene>
    <name evidence="1" type="ORF">D7Y13_01735</name>
</gene>
<proteinExistence type="predicted"/>
<evidence type="ECO:0000313" key="1">
    <source>
        <dbReference type="EMBL" id="RKI17012.1"/>
    </source>
</evidence>
<evidence type="ECO:0000313" key="2">
    <source>
        <dbReference type="Proteomes" id="UP000278907"/>
    </source>
</evidence>
<reference evidence="1 2" key="1">
    <citation type="submission" date="2018-09" db="EMBL/GenBank/DDBJ databases">
        <authorList>
            <person name="Livingstone P.G."/>
            <person name="Whitworth D.E."/>
        </authorList>
    </citation>
    <scope>NUCLEOTIDE SEQUENCE [LARGE SCALE GENOMIC DNA]</scope>
    <source>
        <strain evidence="1 2">CA031B</strain>
    </source>
</reference>
<sequence>MSLLGAMTRRVLVHFGGALRECGSQGELRHSPQGDLVSCSTALQFGEEVRLPRPLLRLRQLAHELHHGPAQPPDPGHEVARIAGLHDGDLHLLGSLARAVSKPVGSAWRNTPGSSL</sequence>
<organism evidence="1 2">
    <name type="scientific">Corallococcus praedator</name>
    <dbReference type="NCBI Taxonomy" id="2316724"/>
    <lineage>
        <taxon>Bacteria</taxon>
        <taxon>Pseudomonadati</taxon>
        <taxon>Myxococcota</taxon>
        <taxon>Myxococcia</taxon>
        <taxon>Myxococcales</taxon>
        <taxon>Cystobacterineae</taxon>
        <taxon>Myxococcaceae</taxon>
        <taxon>Corallococcus</taxon>
    </lineage>
</organism>
<protein>
    <submittedName>
        <fullName evidence="1">Uncharacterized protein</fullName>
    </submittedName>
</protein>